<dbReference type="InterPro" id="IPR036641">
    <property type="entry name" value="HPT_dom_sf"/>
</dbReference>
<accession>A0A518RD53</accession>
<dbReference type="AlphaFoldDB" id="A0A518RD53"/>
<organism evidence="1 2">
    <name type="scientific">Sphingomonas suaedae</name>
    <dbReference type="NCBI Taxonomy" id="2599297"/>
    <lineage>
        <taxon>Bacteria</taxon>
        <taxon>Pseudomonadati</taxon>
        <taxon>Pseudomonadota</taxon>
        <taxon>Alphaproteobacteria</taxon>
        <taxon>Sphingomonadales</taxon>
        <taxon>Sphingomonadaceae</taxon>
        <taxon>Sphingomonas</taxon>
    </lineage>
</organism>
<dbReference type="OrthoDB" id="7427752at2"/>
<protein>
    <submittedName>
        <fullName evidence="1">Hpt domain-containing protein</fullName>
    </submittedName>
</protein>
<dbReference type="SUPFAM" id="SSF47226">
    <property type="entry name" value="Histidine-containing phosphotransfer domain, HPT domain"/>
    <property type="match status" value="1"/>
</dbReference>
<proteinExistence type="predicted"/>
<name>A0A518RD53_9SPHN</name>
<dbReference type="RefSeq" id="WP_145845235.1">
    <property type="nucleotide sequence ID" value="NZ_CP042239.1"/>
</dbReference>
<dbReference type="GO" id="GO:0000160">
    <property type="term" value="P:phosphorelay signal transduction system"/>
    <property type="evidence" value="ECO:0007669"/>
    <property type="project" value="InterPro"/>
</dbReference>
<reference evidence="1 2" key="1">
    <citation type="submission" date="2019-07" db="EMBL/GenBank/DDBJ databases">
        <title>Sphingomonas alkalisoli sp. nov., isolated from rhizosphere soil of Suaedae salsa.</title>
        <authorList>
            <person name="Zhang H."/>
            <person name="Xu L."/>
            <person name="Zhang J.-X."/>
            <person name="Sun J.-Q."/>
        </authorList>
    </citation>
    <scope>NUCLEOTIDE SEQUENCE [LARGE SCALE GENOMIC DNA]</scope>
    <source>
        <strain evidence="1 2">XS-10</strain>
    </source>
</reference>
<dbReference type="Proteomes" id="UP000318055">
    <property type="component" value="Chromosome"/>
</dbReference>
<dbReference type="KEGG" id="ssua:FPZ54_04165"/>
<sequence>MAYDPGAIDATLAAAVGDEPGLIAELREAFLDSARRALKTLSDAGEDPAAWRGGALRLKGLAASFGAVRLMALAQDAADAQAGDRAVLRKLERAVERL</sequence>
<keyword evidence="2" id="KW-1185">Reference proteome</keyword>
<dbReference type="EMBL" id="CP042239">
    <property type="protein sequence ID" value="QDX25301.1"/>
    <property type="molecule type" value="Genomic_DNA"/>
</dbReference>
<evidence type="ECO:0000313" key="2">
    <source>
        <dbReference type="Proteomes" id="UP000318055"/>
    </source>
</evidence>
<gene>
    <name evidence="1" type="ORF">FPZ54_04165</name>
</gene>
<dbReference type="Gene3D" id="1.20.120.160">
    <property type="entry name" value="HPT domain"/>
    <property type="match status" value="1"/>
</dbReference>
<evidence type="ECO:0000313" key="1">
    <source>
        <dbReference type="EMBL" id="QDX25301.1"/>
    </source>
</evidence>